<feature type="region of interest" description="Disordered" evidence="1">
    <location>
        <begin position="1"/>
        <end position="62"/>
    </location>
</feature>
<feature type="non-terminal residue" evidence="2">
    <location>
        <position position="1"/>
    </location>
</feature>
<dbReference type="AlphaFoldDB" id="A0A9D3S406"/>
<sequence length="93" mass="10354">RLRQQNPGLFAKIRSSPRFGPENPDGAGQRPGRRGGGAADPDRLRSRTPGAGRKDRRTRQTDTLTELYLWLHLGRAHQLTPTPPPSPLTDYES</sequence>
<accession>A0A9D3S406</accession>
<evidence type="ECO:0000313" key="2">
    <source>
        <dbReference type="EMBL" id="KAG5849357.1"/>
    </source>
</evidence>
<proteinExistence type="predicted"/>
<protein>
    <submittedName>
        <fullName evidence="2">Uncharacterized protein</fullName>
    </submittedName>
</protein>
<dbReference type="EMBL" id="JAFIRN010000005">
    <property type="protein sequence ID" value="KAG5849357.1"/>
    <property type="molecule type" value="Genomic_DNA"/>
</dbReference>
<feature type="region of interest" description="Disordered" evidence="1">
    <location>
        <begin position="74"/>
        <end position="93"/>
    </location>
</feature>
<evidence type="ECO:0000313" key="3">
    <source>
        <dbReference type="Proteomes" id="UP001044222"/>
    </source>
</evidence>
<gene>
    <name evidence="2" type="ORF">ANANG_G00109410</name>
</gene>
<reference evidence="2" key="1">
    <citation type="submission" date="2021-01" db="EMBL/GenBank/DDBJ databases">
        <title>A chromosome-scale assembly of European eel, Anguilla anguilla.</title>
        <authorList>
            <person name="Henkel C."/>
            <person name="Jong-Raadsen S.A."/>
            <person name="Dufour S."/>
            <person name="Weltzien F.-A."/>
            <person name="Palstra A.P."/>
            <person name="Pelster B."/>
            <person name="Spaink H.P."/>
            <person name="Van Den Thillart G.E."/>
            <person name="Jansen H."/>
            <person name="Zahm M."/>
            <person name="Klopp C."/>
            <person name="Cedric C."/>
            <person name="Louis A."/>
            <person name="Berthelot C."/>
            <person name="Parey E."/>
            <person name="Roest Crollius H."/>
            <person name="Montfort J."/>
            <person name="Robinson-Rechavi M."/>
            <person name="Bucao C."/>
            <person name="Bouchez O."/>
            <person name="Gislard M."/>
            <person name="Lluch J."/>
            <person name="Milhes M."/>
            <person name="Lampietro C."/>
            <person name="Lopez Roques C."/>
            <person name="Donnadieu C."/>
            <person name="Braasch I."/>
            <person name="Desvignes T."/>
            <person name="Postlethwait J."/>
            <person name="Bobe J."/>
            <person name="Guiguen Y."/>
            <person name="Dirks R."/>
        </authorList>
    </citation>
    <scope>NUCLEOTIDE SEQUENCE</scope>
    <source>
        <strain evidence="2">Tag_6206</strain>
        <tissue evidence="2">Liver</tissue>
    </source>
</reference>
<dbReference type="Proteomes" id="UP001044222">
    <property type="component" value="Unassembled WGS sequence"/>
</dbReference>
<evidence type="ECO:0000256" key="1">
    <source>
        <dbReference type="SAM" id="MobiDB-lite"/>
    </source>
</evidence>
<keyword evidence="3" id="KW-1185">Reference proteome</keyword>
<name>A0A9D3S406_ANGAN</name>
<comment type="caution">
    <text evidence="2">The sequence shown here is derived from an EMBL/GenBank/DDBJ whole genome shotgun (WGS) entry which is preliminary data.</text>
</comment>
<organism evidence="2 3">
    <name type="scientific">Anguilla anguilla</name>
    <name type="common">European freshwater eel</name>
    <name type="synonym">Muraena anguilla</name>
    <dbReference type="NCBI Taxonomy" id="7936"/>
    <lineage>
        <taxon>Eukaryota</taxon>
        <taxon>Metazoa</taxon>
        <taxon>Chordata</taxon>
        <taxon>Craniata</taxon>
        <taxon>Vertebrata</taxon>
        <taxon>Euteleostomi</taxon>
        <taxon>Actinopterygii</taxon>
        <taxon>Neopterygii</taxon>
        <taxon>Teleostei</taxon>
        <taxon>Anguilliformes</taxon>
        <taxon>Anguillidae</taxon>
        <taxon>Anguilla</taxon>
    </lineage>
</organism>